<dbReference type="Gramene" id="OB04G34080.1">
    <property type="protein sequence ID" value="OB04G34080.1"/>
    <property type="gene ID" value="OB04G34080"/>
</dbReference>
<evidence type="ECO:0000313" key="2">
    <source>
        <dbReference type="Proteomes" id="UP000006038"/>
    </source>
</evidence>
<reference evidence="1" key="2">
    <citation type="submission" date="2013-04" db="UniProtKB">
        <authorList>
            <consortium name="EnsemblPlants"/>
        </authorList>
    </citation>
    <scope>IDENTIFICATION</scope>
</reference>
<dbReference type="Proteomes" id="UP000006038">
    <property type="component" value="Chromosome 4"/>
</dbReference>
<dbReference type="EnsemblPlants" id="OB04G34080.1">
    <property type="protein sequence ID" value="OB04G34080.1"/>
    <property type="gene ID" value="OB04G34080"/>
</dbReference>
<keyword evidence="2" id="KW-1185">Reference proteome</keyword>
<proteinExistence type="predicted"/>
<organism evidence="1">
    <name type="scientific">Oryza brachyantha</name>
    <name type="common">malo sina</name>
    <dbReference type="NCBI Taxonomy" id="4533"/>
    <lineage>
        <taxon>Eukaryota</taxon>
        <taxon>Viridiplantae</taxon>
        <taxon>Streptophyta</taxon>
        <taxon>Embryophyta</taxon>
        <taxon>Tracheophyta</taxon>
        <taxon>Spermatophyta</taxon>
        <taxon>Magnoliopsida</taxon>
        <taxon>Liliopsida</taxon>
        <taxon>Poales</taxon>
        <taxon>Poaceae</taxon>
        <taxon>BOP clade</taxon>
        <taxon>Oryzoideae</taxon>
        <taxon>Oryzeae</taxon>
        <taxon>Oryzinae</taxon>
        <taxon>Oryza</taxon>
    </lineage>
</organism>
<protein>
    <submittedName>
        <fullName evidence="1">Uncharacterized protein</fullName>
    </submittedName>
</protein>
<evidence type="ECO:0000313" key="1">
    <source>
        <dbReference type="EnsemblPlants" id="OB04G34080.1"/>
    </source>
</evidence>
<reference evidence="1" key="1">
    <citation type="journal article" date="2013" name="Nat. Commun.">
        <title>Whole-genome sequencing of Oryza brachyantha reveals mechanisms underlying Oryza genome evolution.</title>
        <authorList>
            <person name="Chen J."/>
            <person name="Huang Q."/>
            <person name="Gao D."/>
            <person name="Wang J."/>
            <person name="Lang Y."/>
            <person name="Liu T."/>
            <person name="Li B."/>
            <person name="Bai Z."/>
            <person name="Luis Goicoechea J."/>
            <person name="Liang C."/>
            <person name="Chen C."/>
            <person name="Zhang W."/>
            <person name="Sun S."/>
            <person name="Liao Y."/>
            <person name="Zhang X."/>
            <person name="Yang L."/>
            <person name="Song C."/>
            <person name="Wang M."/>
            <person name="Shi J."/>
            <person name="Liu G."/>
            <person name="Liu J."/>
            <person name="Zhou H."/>
            <person name="Zhou W."/>
            <person name="Yu Q."/>
            <person name="An N."/>
            <person name="Chen Y."/>
            <person name="Cai Q."/>
            <person name="Wang B."/>
            <person name="Liu B."/>
            <person name="Min J."/>
            <person name="Huang Y."/>
            <person name="Wu H."/>
            <person name="Li Z."/>
            <person name="Zhang Y."/>
            <person name="Yin Y."/>
            <person name="Song W."/>
            <person name="Jiang J."/>
            <person name="Jackson S.A."/>
            <person name="Wing R.A."/>
            <person name="Wang J."/>
            <person name="Chen M."/>
        </authorList>
    </citation>
    <scope>NUCLEOTIDE SEQUENCE [LARGE SCALE GENOMIC DNA]</scope>
    <source>
        <strain evidence="1">cv. IRGC 101232</strain>
    </source>
</reference>
<accession>J3M1Y3</accession>
<name>J3M1Y3_ORYBR</name>
<dbReference type="HOGENOM" id="CLU_2339679_0_0_1"/>
<dbReference type="AlphaFoldDB" id="J3M1Y3"/>
<sequence length="98" mass="11347">MVTIGVRLFGWIVFTEVYLQLFRRRQHHLPTTTNHQAVSCETEHTNENCTITVYTTMNMKTSKFGLKLQCGLPSETQNVCIIFQSDCVPLFYVMPDWG</sequence>